<evidence type="ECO:0000259" key="2">
    <source>
        <dbReference type="Pfam" id="PF00975"/>
    </source>
</evidence>
<dbReference type="EMBL" id="DRLD01000099">
    <property type="protein sequence ID" value="HED09775.1"/>
    <property type="molecule type" value="Genomic_DNA"/>
</dbReference>
<reference evidence="3" key="1">
    <citation type="journal article" date="2020" name="mSystems">
        <title>Genome- and Community-Level Interaction Insights into Carbon Utilization and Element Cycling Functions of Hydrothermarchaeota in Hydrothermal Sediment.</title>
        <authorList>
            <person name="Zhou Z."/>
            <person name="Liu Y."/>
            <person name="Xu W."/>
            <person name="Pan J."/>
            <person name="Luo Z.H."/>
            <person name="Li M."/>
        </authorList>
    </citation>
    <scope>NUCLEOTIDE SEQUENCE [LARGE SCALE GENOMIC DNA]</scope>
    <source>
        <strain evidence="3">HyVt-456</strain>
    </source>
</reference>
<dbReference type="Gene3D" id="3.40.50.1820">
    <property type="entry name" value="alpha/beta hydrolase"/>
    <property type="match status" value="1"/>
</dbReference>
<feature type="domain" description="Thioesterase" evidence="2">
    <location>
        <begin position="24"/>
        <end position="247"/>
    </location>
</feature>
<dbReference type="Pfam" id="PF00975">
    <property type="entry name" value="Thioesterase"/>
    <property type="match status" value="1"/>
</dbReference>
<dbReference type="PANTHER" id="PTHR11487:SF0">
    <property type="entry name" value="S-ACYL FATTY ACID SYNTHASE THIOESTERASE, MEDIUM CHAIN"/>
    <property type="match status" value="1"/>
</dbReference>
<protein>
    <submittedName>
        <fullName evidence="3">Thioesterase</fullName>
    </submittedName>
</protein>
<dbReference type="InterPro" id="IPR001031">
    <property type="entry name" value="Thioesterase"/>
</dbReference>
<proteinExistence type="inferred from homology"/>
<dbReference type="InterPro" id="IPR029058">
    <property type="entry name" value="AB_hydrolase_fold"/>
</dbReference>
<dbReference type="InterPro" id="IPR012223">
    <property type="entry name" value="TEII"/>
</dbReference>
<evidence type="ECO:0000313" key="3">
    <source>
        <dbReference type="EMBL" id="HED09775.1"/>
    </source>
</evidence>
<dbReference type="GO" id="GO:0008610">
    <property type="term" value="P:lipid biosynthetic process"/>
    <property type="evidence" value="ECO:0007669"/>
    <property type="project" value="TreeGrafter"/>
</dbReference>
<evidence type="ECO:0000256" key="1">
    <source>
        <dbReference type="ARBA" id="ARBA00007169"/>
    </source>
</evidence>
<gene>
    <name evidence="3" type="ORF">ENJ10_03725</name>
</gene>
<comment type="caution">
    <text evidence="3">The sequence shown here is derived from an EMBL/GenBank/DDBJ whole genome shotgun (WGS) entry which is preliminary data.</text>
</comment>
<comment type="similarity">
    <text evidence="1">Belongs to the thioesterase family.</text>
</comment>
<dbReference type="Proteomes" id="UP000886005">
    <property type="component" value="Unassembled WGS sequence"/>
</dbReference>
<dbReference type="AlphaFoldDB" id="A0A7V1LKN6"/>
<accession>A0A7V1LKN6</accession>
<dbReference type="PANTHER" id="PTHR11487">
    <property type="entry name" value="THIOESTERASE"/>
    <property type="match status" value="1"/>
</dbReference>
<name>A0A7V1LKN6_CALAY</name>
<organism evidence="3">
    <name type="scientific">Caldithrix abyssi</name>
    <dbReference type="NCBI Taxonomy" id="187145"/>
    <lineage>
        <taxon>Bacteria</taxon>
        <taxon>Pseudomonadati</taxon>
        <taxon>Calditrichota</taxon>
        <taxon>Calditrichia</taxon>
        <taxon>Calditrichales</taxon>
        <taxon>Calditrichaceae</taxon>
        <taxon>Caldithrix</taxon>
    </lineage>
</organism>
<dbReference type="SUPFAM" id="SSF53474">
    <property type="entry name" value="alpha/beta-Hydrolases"/>
    <property type="match status" value="1"/>
</dbReference>
<sequence length="255" mass="29156">MKTMHVTQNPWLVRSVIKRNPKLKLICLPFAGGSSVAYREWGRLLPESVETIALEIPGRGQRLMEPLVTHLPDLVKQIAENIQGELDRPYAFFGHSMGATLAYELSHHLAARYNNEPAFLFLSGRSAPHLNDREEPIHQLNDEDFWEKIRSFEGTPPEILQHKELMELLLPIIRADFKMVETYVHQSRPPLNIPMTILGGLEDESTPREHLDAWQGYTTASFSVRMFPGGHFFLQKHTAQILELIMRDLSAVMAL</sequence>